<comment type="similarity">
    <text evidence="1">Belongs to the synaptotagmin family.</text>
</comment>
<reference evidence="4 5" key="1">
    <citation type="submission" date="2024-02" db="EMBL/GenBank/DDBJ databases">
        <authorList>
            <person name="Daric V."/>
            <person name="Darras S."/>
        </authorList>
    </citation>
    <scope>NUCLEOTIDE SEQUENCE [LARGE SCALE GENOMIC DNA]</scope>
</reference>
<evidence type="ECO:0000313" key="5">
    <source>
        <dbReference type="Proteomes" id="UP001642483"/>
    </source>
</evidence>
<dbReference type="Pfam" id="PF00168">
    <property type="entry name" value="C2"/>
    <property type="match status" value="1"/>
</dbReference>
<dbReference type="Proteomes" id="UP001642483">
    <property type="component" value="Unassembled WGS sequence"/>
</dbReference>
<dbReference type="PROSITE" id="PS50004">
    <property type="entry name" value="C2"/>
    <property type="match status" value="1"/>
</dbReference>
<evidence type="ECO:0000256" key="2">
    <source>
        <dbReference type="SAM" id="MobiDB-lite"/>
    </source>
</evidence>
<accession>A0ABP0EYW6</accession>
<feature type="compositionally biased region" description="Low complexity" evidence="2">
    <location>
        <begin position="169"/>
        <end position="187"/>
    </location>
</feature>
<dbReference type="SMART" id="SM00239">
    <property type="entry name" value="C2"/>
    <property type="match status" value="1"/>
</dbReference>
<proteinExistence type="inferred from homology"/>
<dbReference type="CDD" id="cd00276">
    <property type="entry name" value="C2B_Synaptotagmin"/>
    <property type="match status" value="1"/>
</dbReference>
<protein>
    <recommendedName>
        <fullName evidence="3">C2 domain-containing protein</fullName>
    </recommendedName>
</protein>
<comment type="caution">
    <text evidence="4">The sequence shown here is derived from an EMBL/GenBank/DDBJ whole genome shotgun (WGS) entry which is preliminary data.</text>
</comment>
<dbReference type="EMBL" id="CAWYQH010000001">
    <property type="protein sequence ID" value="CAK8671355.1"/>
    <property type="molecule type" value="Genomic_DNA"/>
</dbReference>
<evidence type="ECO:0000256" key="1">
    <source>
        <dbReference type="ARBA" id="ARBA00006996"/>
    </source>
</evidence>
<dbReference type="InterPro" id="IPR000008">
    <property type="entry name" value="C2_dom"/>
</dbReference>
<dbReference type="InterPro" id="IPR035892">
    <property type="entry name" value="C2_domain_sf"/>
</dbReference>
<keyword evidence="5" id="KW-1185">Reference proteome</keyword>
<gene>
    <name evidence="4" type="ORF">CVLEPA_LOCUS400</name>
</gene>
<dbReference type="Gene3D" id="2.60.40.150">
    <property type="entry name" value="C2 domain"/>
    <property type="match status" value="1"/>
</dbReference>
<evidence type="ECO:0000259" key="3">
    <source>
        <dbReference type="PROSITE" id="PS50004"/>
    </source>
</evidence>
<dbReference type="PANTHER" id="PTHR10024">
    <property type="entry name" value="SYNAPTOTAGMIN"/>
    <property type="match status" value="1"/>
</dbReference>
<feature type="region of interest" description="Disordered" evidence="2">
    <location>
        <begin position="167"/>
        <end position="196"/>
    </location>
</feature>
<dbReference type="PANTHER" id="PTHR10024:SF348">
    <property type="entry name" value="SYNAPTOTAGMIN-17"/>
    <property type="match status" value="1"/>
</dbReference>
<dbReference type="SUPFAM" id="SSF49562">
    <property type="entry name" value="C2 domain (Calcium/lipid-binding domain, CaLB)"/>
    <property type="match status" value="1"/>
</dbReference>
<evidence type="ECO:0000313" key="4">
    <source>
        <dbReference type="EMBL" id="CAK8671355.1"/>
    </source>
</evidence>
<organism evidence="4 5">
    <name type="scientific">Clavelina lepadiformis</name>
    <name type="common">Light-bulb sea squirt</name>
    <name type="synonym">Ascidia lepadiformis</name>
    <dbReference type="NCBI Taxonomy" id="159417"/>
    <lineage>
        <taxon>Eukaryota</taxon>
        <taxon>Metazoa</taxon>
        <taxon>Chordata</taxon>
        <taxon>Tunicata</taxon>
        <taxon>Ascidiacea</taxon>
        <taxon>Aplousobranchia</taxon>
        <taxon>Clavelinidae</taxon>
        <taxon>Clavelina</taxon>
    </lineage>
</organism>
<feature type="domain" description="C2" evidence="3">
    <location>
        <begin position="21"/>
        <end position="157"/>
    </location>
</feature>
<sequence>MVDLSMKMSLQERPAEKADVHVGDLLLRLRYLPNAGKLSVVIFKARLFNEVGPEGDKKPPCPYVRVSVLHNGTVLWKRKTSTKQKTCNPAFNQPINIALPINVLSQIAIKVHVIHEAGVRRGYREVIGSFEIGSRSTGDELAHWRDLMNNQPQARWHRVWVKTDSEIPGTSGRSGASSLSSVPGSSSTTKILYRRN</sequence>
<name>A0ABP0EYW6_CLALP</name>